<evidence type="ECO:0000256" key="1">
    <source>
        <dbReference type="SAM" id="MobiDB-lite"/>
    </source>
</evidence>
<dbReference type="AlphaFoldDB" id="A0A6B2L516"/>
<name>A0A6B2L516_9EUKA</name>
<organism evidence="2">
    <name type="scientific">Arcella intermedia</name>
    <dbReference type="NCBI Taxonomy" id="1963864"/>
    <lineage>
        <taxon>Eukaryota</taxon>
        <taxon>Amoebozoa</taxon>
        <taxon>Tubulinea</taxon>
        <taxon>Elardia</taxon>
        <taxon>Arcellinida</taxon>
        <taxon>Sphaerothecina</taxon>
        <taxon>Arcellidae</taxon>
        <taxon>Arcella</taxon>
    </lineage>
</organism>
<protein>
    <submittedName>
        <fullName evidence="2">Uncharacterized protein</fullName>
    </submittedName>
</protein>
<proteinExistence type="predicted"/>
<dbReference type="EMBL" id="GIBP01003087">
    <property type="protein sequence ID" value="NDV32056.1"/>
    <property type="molecule type" value="Transcribed_RNA"/>
</dbReference>
<dbReference type="PANTHER" id="PTHR38092">
    <property type="entry name" value="REGULATOR CUDA, PUTATIVE-RELATED"/>
    <property type="match status" value="1"/>
</dbReference>
<feature type="region of interest" description="Disordered" evidence="1">
    <location>
        <begin position="331"/>
        <end position="354"/>
    </location>
</feature>
<dbReference type="InterPro" id="IPR040430">
    <property type="entry name" value="CudA-like"/>
</dbReference>
<reference evidence="2" key="1">
    <citation type="journal article" date="2020" name="J. Eukaryot. Microbiol.">
        <title>De novo Sequencing, Assembly and Annotation of the Transcriptome for the Free-Living Testate Amoeba Arcella intermedia.</title>
        <authorList>
            <person name="Ribeiro G.M."/>
            <person name="Porfirio-Sousa A.L."/>
            <person name="Maurer-Alcala X.X."/>
            <person name="Katz L.A."/>
            <person name="Lahr D.J.G."/>
        </authorList>
    </citation>
    <scope>NUCLEOTIDE SEQUENCE</scope>
</reference>
<sequence>MSIHLTHQESLFTEPESKNGTTKSIHYVVKNTPFSVHLEVLGVNFNFRSATLQCTLHYDENELKEVDAVKSQPLDYQMQYEGNGNKCSIQFKVRVLTTQHQGYHFVIRIRLVEKSGKFLEVLTEPIKSCSKMEQIRRKEAEKMGKKNAPKKRRARGEELLETLEEIKATQRAQSELLATLLMQNQMRLGTPDGTPRVSTPLSCASLASPSLLLPTPSPSPSVSAAGKDVLEEALLNVIRAYAQTDESERPSKIRCLYNNLSEDHKPIVREVGSLLFGSAQNENSSTDDNDSGTEEIIENSHVVTPSPIDDPKNYVTGNDTDDDIFAFFDDQVEGPLNSPPKTTPSPNHDKSFQPLAPIPLPELIIFPSSFEEDFQENSIFFNPMDELGYSRFGKDMYFFE</sequence>
<evidence type="ECO:0000313" key="2">
    <source>
        <dbReference type="EMBL" id="NDV32056.1"/>
    </source>
</evidence>
<accession>A0A6B2L516</accession>
<dbReference type="PANTHER" id="PTHR38092:SF1">
    <property type="entry name" value="TRANSCRIPTIONAL REGULATOR CUDA-RELATED"/>
    <property type="match status" value="1"/>
</dbReference>